<dbReference type="EC" id="2.1.1.33" evidence="7"/>
<keyword evidence="3 7" id="KW-0489">Methyltransferase</keyword>
<dbReference type="InterPro" id="IPR055361">
    <property type="entry name" value="tRNA_methyltr_TrmB_bact"/>
</dbReference>
<name>A0ABT8T6G2_9BACT</name>
<gene>
    <name evidence="7 8" type="primary">trmB</name>
    <name evidence="8" type="ORF">Q2362_01340</name>
</gene>
<dbReference type="Pfam" id="PF02390">
    <property type="entry name" value="Methyltransf_4"/>
    <property type="match status" value="1"/>
</dbReference>
<comment type="caution">
    <text evidence="8">The sequence shown here is derived from an EMBL/GenBank/DDBJ whole genome shotgun (WGS) entry which is preliminary data.</text>
</comment>
<dbReference type="PROSITE" id="PS51625">
    <property type="entry name" value="SAM_MT_TRMB"/>
    <property type="match status" value="1"/>
</dbReference>
<feature type="binding site" evidence="7">
    <location>
        <position position="256"/>
    </location>
    <ligand>
        <name>substrate</name>
    </ligand>
</feature>
<dbReference type="Proteomes" id="UP001171111">
    <property type="component" value="Unassembled WGS sequence"/>
</dbReference>
<evidence type="ECO:0000313" key="8">
    <source>
        <dbReference type="EMBL" id="MDO2408744.1"/>
    </source>
</evidence>
<evidence type="ECO:0000256" key="6">
    <source>
        <dbReference type="ARBA" id="ARBA00022694"/>
    </source>
</evidence>
<dbReference type="NCBIfam" id="TIGR00091">
    <property type="entry name" value="tRNA (guanosine(46)-N7)-methyltransferase TrmB"/>
    <property type="match status" value="1"/>
</dbReference>
<dbReference type="SUPFAM" id="SSF53335">
    <property type="entry name" value="S-adenosyl-L-methionine-dependent methyltransferases"/>
    <property type="match status" value="1"/>
</dbReference>
<evidence type="ECO:0000256" key="7">
    <source>
        <dbReference type="HAMAP-Rule" id="MF_01057"/>
    </source>
</evidence>
<comment type="similarity">
    <text evidence="7">Belongs to the class I-like SAM-binding methyltransferase superfamily. TrmB family.</text>
</comment>
<keyword evidence="4 7" id="KW-0808">Transferase</keyword>
<dbReference type="HAMAP" id="MF_01057">
    <property type="entry name" value="tRNA_methyltr_TrmB"/>
    <property type="match status" value="1"/>
</dbReference>
<sequence length="413" mass="47428">MPNFVCKKLSKLEFPASINGCEFRSSFEELRDGKYTGNFLVLTAFENSIFFISISKKANGEYVVKGDKNTKPTNTSHLHMALNTFKQNYALDIISDTTSNKTPAKMPLVLEPERLANVLNGNENGHGFDFTTLFGIWNLEYFKEIRLEIGFGSASHLLYRAKEMPNVLFVGVEIYRPGVAKASKIANEMGLKNVLFTNADIRQLSEMFKNDLFSLVYMHFPVPWNESKGRRALNENFVQELNRILIQNGEFELRSDDKEFFKDAVELFMQLPNANLRIIKDRQLEIVSKYEARWREQDKDIYDMIYICDKNTDLLQKCQNFDFSFGSPKEGLEDELKSNFNTATLKFDDFFVHFLSLHVGPTGLLLKVSMGDFCAPCNVYLLINKHINYIFAPPATKANAKAHEKLKEILCKQ</sequence>
<dbReference type="InterPro" id="IPR003358">
    <property type="entry name" value="tRNA_(Gua-N-7)_MeTrfase_Trmb"/>
</dbReference>
<proteinExistence type="inferred from homology"/>
<organism evidence="8 9">
    <name type="scientific">Campylobacter magnus</name>
    <dbReference type="NCBI Taxonomy" id="3026462"/>
    <lineage>
        <taxon>Bacteria</taxon>
        <taxon>Pseudomonadati</taxon>
        <taxon>Campylobacterota</taxon>
        <taxon>Epsilonproteobacteria</taxon>
        <taxon>Campylobacterales</taxon>
        <taxon>Campylobacteraceae</taxon>
        <taxon>Campylobacter</taxon>
    </lineage>
</organism>
<dbReference type="PANTHER" id="PTHR23417">
    <property type="entry name" value="3-DEOXY-D-MANNO-OCTULOSONIC-ACID TRANSFERASE/TRNA GUANINE-N 7 - -METHYLTRANSFERASE"/>
    <property type="match status" value="1"/>
</dbReference>
<dbReference type="InterPro" id="IPR029063">
    <property type="entry name" value="SAM-dependent_MTases_sf"/>
</dbReference>
<comment type="pathway">
    <text evidence="7">tRNA modification; N(7)-methylguanine-tRNA biosynthesis.</text>
</comment>
<dbReference type="PANTHER" id="PTHR23417:SF14">
    <property type="entry name" value="PENTACOTRIPEPTIDE-REPEAT REGION OF PRORP DOMAIN-CONTAINING PROTEIN"/>
    <property type="match status" value="1"/>
</dbReference>
<comment type="caution">
    <text evidence="7">Lacks conserved residue(s) required for the propagation of feature annotation.</text>
</comment>
<feature type="binding site" evidence="7">
    <location>
        <position position="148"/>
    </location>
    <ligand>
        <name>S-adenosyl-L-methionine</name>
        <dbReference type="ChEBI" id="CHEBI:59789"/>
    </ligand>
</feature>
<comment type="function">
    <text evidence="2 7">Catalyzes the formation of N(7)-methylguanine at position 46 (m7G46) in tRNA.</text>
</comment>
<keyword evidence="9" id="KW-1185">Reference proteome</keyword>
<feature type="binding site" evidence="7">
    <location>
        <position position="200"/>
    </location>
    <ligand>
        <name>S-adenosyl-L-methionine</name>
        <dbReference type="ChEBI" id="CHEBI:59789"/>
    </ligand>
</feature>
<comment type="catalytic activity">
    <reaction evidence="1 7">
        <text>guanosine(46) in tRNA + S-adenosyl-L-methionine = N(7)-methylguanosine(46) in tRNA + S-adenosyl-L-homocysteine</text>
        <dbReference type="Rhea" id="RHEA:42708"/>
        <dbReference type="Rhea" id="RHEA-COMP:10188"/>
        <dbReference type="Rhea" id="RHEA-COMP:10189"/>
        <dbReference type="ChEBI" id="CHEBI:57856"/>
        <dbReference type="ChEBI" id="CHEBI:59789"/>
        <dbReference type="ChEBI" id="CHEBI:74269"/>
        <dbReference type="ChEBI" id="CHEBI:74480"/>
        <dbReference type="EC" id="2.1.1.33"/>
    </reaction>
</comment>
<reference evidence="8 9" key="1">
    <citation type="submission" date="2023-06" db="EMBL/GenBank/DDBJ databases">
        <title>Campylobacter magnum sp. nov., isolated from cecal contents of domestic pigs (Sus scrofa domesticus).</title>
        <authorList>
            <person name="Papic B."/>
            <person name="Gruntar I."/>
        </authorList>
    </citation>
    <scope>NUCLEOTIDE SEQUENCE [LARGE SCALE GENOMIC DNA]</scope>
    <source>
        <strain evidence="9">34484-21</strain>
    </source>
</reference>
<keyword evidence="5 7" id="KW-0949">S-adenosyl-L-methionine</keyword>
<protein>
    <recommendedName>
        <fullName evidence="7">tRNA (guanine-N(7)-)-methyltransferase</fullName>
        <ecNumber evidence="7">2.1.1.33</ecNumber>
    </recommendedName>
    <alternativeName>
        <fullName evidence="7">tRNA (guanine(46)-N(7))-methyltransferase</fullName>
    </alternativeName>
    <alternativeName>
        <fullName evidence="7">tRNA(m7G46)-methyltransferase</fullName>
    </alternativeName>
</protein>
<feature type="binding site" evidence="7">
    <location>
        <position position="173"/>
    </location>
    <ligand>
        <name>S-adenosyl-L-methionine</name>
        <dbReference type="ChEBI" id="CHEBI:59789"/>
    </ligand>
</feature>
<evidence type="ECO:0000313" key="9">
    <source>
        <dbReference type="Proteomes" id="UP001171111"/>
    </source>
</evidence>
<evidence type="ECO:0000256" key="4">
    <source>
        <dbReference type="ARBA" id="ARBA00022679"/>
    </source>
</evidence>
<dbReference type="RefSeq" id="WP_302243483.1">
    <property type="nucleotide sequence ID" value="NZ_JAULJQ010000001.1"/>
</dbReference>
<accession>A0ABT8T6G2</accession>
<dbReference type="EMBL" id="JAULJQ010000001">
    <property type="protein sequence ID" value="MDO2408744.1"/>
    <property type="molecule type" value="Genomic_DNA"/>
</dbReference>
<evidence type="ECO:0000256" key="1">
    <source>
        <dbReference type="ARBA" id="ARBA00000142"/>
    </source>
</evidence>
<dbReference type="Gene3D" id="3.40.50.150">
    <property type="entry name" value="Vaccinia Virus protein VP39"/>
    <property type="match status" value="1"/>
</dbReference>
<dbReference type="GO" id="GO:0008176">
    <property type="term" value="F:tRNA (guanine(46)-N7)-methyltransferase activity"/>
    <property type="evidence" value="ECO:0007669"/>
    <property type="project" value="UniProtKB-EC"/>
</dbReference>
<evidence type="ECO:0000256" key="5">
    <source>
        <dbReference type="ARBA" id="ARBA00022691"/>
    </source>
</evidence>
<keyword evidence="6 7" id="KW-0819">tRNA processing</keyword>
<evidence type="ECO:0000256" key="2">
    <source>
        <dbReference type="ARBA" id="ARBA00003015"/>
    </source>
</evidence>
<evidence type="ECO:0000256" key="3">
    <source>
        <dbReference type="ARBA" id="ARBA00022603"/>
    </source>
</evidence>